<sequence length="66" mass="7596">MPFAVAFDTVPWHIVRYILKLGATTNFEKTTRESSLAVLENKEVSENSCLKSIKHLYRSVQDLGRR</sequence>
<dbReference type="EMBL" id="MCBS01024705">
    <property type="protein sequence ID" value="RKF72757.1"/>
    <property type="molecule type" value="Genomic_DNA"/>
</dbReference>
<comment type="caution">
    <text evidence="1">The sequence shown here is derived from an EMBL/GenBank/DDBJ whole genome shotgun (WGS) entry which is preliminary data.</text>
</comment>
<dbReference type="AlphaFoldDB" id="A0A420IDZ5"/>
<reference evidence="1 2" key="1">
    <citation type="journal article" date="2018" name="BMC Genomics">
        <title>Comparative genome analyses reveal sequence features reflecting distinct modes of host-adaptation between dicot and monocot powdery mildew.</title>
        <authorList>
            <person name="Wu Y."/>
            <person name="Ma X."/>
            <person name="Pan Z."/>
            <person name="Kale S.D."/>
            <person name="Song Y."/>
            <person name="King H."/>
            <person name="Zhang Q."/>
            <person name="Presley C."/>
            <person name="Deng X."/>
            <person name="Wei C.I."/>
            <person name="Xiao S."/>
        </authorList>
    </citation>
    <scope>NUCLEOTIDE SEQUENCE [LARGE SCALE GENOMIC DNA]</scope>
    <source>
        <strain evidence="1">UMSG1</strain>
    </source>
</reference>
<protein>
    <submittedName>
        <fullName evidence="1">Uncharacterized protein</fullName>
    </submittedName>
</protein>
<dbReference type="Proteomes" id="UP000285326">
    <property type="component" value="Unassembled WGS sequence"/>
</dbReference>
<evidence type="ECO:0000313" key="1">
    <source>
        <dbReference type="EMBL" id="RKF72757.1"/>
    </source>
</evidence>
<organism evidence="1 2">
    <name type="scientific">Golovinomyces cichoracearum</name>
    <dbReference type="NCBI Taxonomy" id="62708"/>
    <lineage>
        <taxon>Eukaryota</taxon>
        <taxon>Fungi</taxon>
        <taxon>Dikarya</taxon>
        <taxon>Ascomycota</taxon>
        <taxon>Pezizomycotina</taxon>
        <taxon>Leotiomycetes</taxon>
        <taxon>Erysiphales</taxon>
        <taxon>Erysiphaceae</taxon>
        <taxon>Golovinomyces</taxon>
    </lineage>
</organism>
<accession>A0A420IDZ5</accession>
<evidence type="ECO:0000313" key="2">
    <source>
        <dbReference type="Proteomes" id="UP000285326"/>
    </source>
</evidence>
<gene>
    <name evidence="1" type="ORF">GcM1_247214</name>
</gene>
<proteinExistence type="predicted"/>
<name>A0A420IDZ5_9PEZI</name>